<dbReference type="InParanoid" id="A0A0C3FYZ3"/>
<evidence type="ECO:0000313" key="3">
    <source>
        <dbReference type="Proteomes" id="UP000054166"/>
    </source>
</evidence>
<evidence type="ECO:0000313" key="2">
    <source>
        <dbReference type="EMBL" id="KIM83521.1"/>
    </source>
</evidence>
<protein>
    <submittedName>
        <fullName evidence="2">Uncharacterized protein</fullName>
    </submittedName>
</protein>
<dbReference type="HOGENOM" id="CLU_2528257_0_0_1"/>
<feature type="compositionally biased region" description="Low complexity" evidence="1">
    <location>
        <begin position="61"/>
        <end position="73"/>
    </location>
</feature>
<gene>
    <name evidence="2" type="ORF">PILCRDRAFT_819147</name>
</gene>
<dbReference type="Proteomes" id="UP000054166">
    <property type="component" value="Unassembled WGS sequence"/>
</dbReference>
<name>A0A0C3FYZ3_PILCF</name>
<sequence>MPTTSAIVESRLWAIGAADTKRAQTNDFGALVAIRLCTPTATITAPFHSNRSWPSLRYKGGKSTRSSGKTSPSHVTDNFIDQPW</sequence>
<proteinExistence type="predicted"/>
<accession>A0A0C3FYZ3</accession>
<dbReference type="EMBL" id="KN832990">
    <property type="protein sequence ID" value="KIM83521.1"/>
    <property type="molecule type" value="Genomic_DNA"/>
</dbReference>
<keyword evidence="3" id="KW-1185">Reference proteome</keyword>
<evidence type="ECO:0000256" key="1">
    <source>
        <dbReference type="SAM" id="MobiDB-lite"/>
    </source>
</evidence>
<organism evidence="2 3">
    <name type="scientific">Piloderma croceum (strain F 1598)</name>
    <dbReference type="NCBI Taxonomy" id="765440"/>
    <lineage>
        <taxon>Eukaryota</taxon>
        <taxon>Fungi</taxon>
        <taxon>Dikarya</taxon>
        <taxon>Basidiomycota</taxon>
        <taxon>Agaricomycotina</taxon>
        <taxon>Agaricomycetes</taxon>
        <taxon>Agaricomycetidae</taxon>
        <taxon>Atheliales</taxon>
        <taxon>Atheliaceae</taxon>
        <taxon>Piloderma</taxon>
    </lineage>
</organism>
<dbReference type="AlphaFoldDB" id="A0A0C3FYZ3"/>
<feature type="region of interest" description="Disordered" evidence="1">
    <location>
        <begin position="49"/>
        <end position="84"/>
    </location>
</feature>
<reference evidence="3" key="2">
    <citation type="submission" date="2015-01" db="EMBL/GenBank/DDBJ databases">
        <title>Evolutionary Origins and Diversification of the Mycorrhizal Mutualists.</title>
        <authorList>
            <consortium name="DOE Joint Genome Institute"/>
            <consortium name="Mycorrhizal Genomics Consortium"/>
            <person name="Kohler A."/>
            <person name="Kuo A."/>
            <person name="Nagy L.G."/>
            <person name="Floudas D."/>
            <person name="Copeland A."/>
            <person name="Barry K.W."/>
            <person name="Cichocki N."/>
            <person name="Veneault-Fourrey C."/>
            <person name="LaButti K."/>
            <person name="Lindquist E.A."/>
            <person name="Lipzen A."/>
            <person name="Lundell T."/>
            <person name="Morin E."/>
            <person name="Murat C."/>
            <person name="Riley R."/>
            <person name="Ohm R."/>
            <person name="Sun H."/>
            <person name="Tunlid A."/>
            <person name="Henrissat B."/>
            <person name="Grigoriev I.V."/>
            <person name="Hibbett D.S."/>
            <person name="Martin F."/>
        </authorList>
    </citation>
    <scope>NUCLEOTIDE SEQUENCE [LARGE SCALE GENOMIC DNA]</scope>
    <source>
        <strain evidence="3">F 1598</strain>
    </source>
</reference>
<reference evidence="2 3" key="1">
    <citation type="submission" date="2014-04" db="EMBL/GenBank/DDBJ databases">
        <authorList>
            <consortium name="DOE Joint Genome Institute"/>
            <person name="Kuo A."/>
            <person name="Tarkka M."/>
            <person name="Buscot F."/>
            <person name="Kohler A."/>
            <person name="Nagy L.G."/>
            <person name="Floudas D."/>
            <person name="Copeland A."/>
            <person name="Barry K.W."/>
            <person name="Cichocki N."/>
            <person name="Veneault-Fourrey C."/>
            <person name="LaButti K."/>
            <person name="Lindquist E.A."/>
            <person name="Lipzen A."/>
            <person name="Lundell T."/>
            <person name="Morin E."/>
            <person name="Murat C."/>
            <person name="Sun H."/>
            <person name="Tunlid A."/>
            <person name="Henrissat B."/>
            <person name="Grigoriev I.V."/>
            <person name="Hibbett D.S."/>
            <person name="Martin F."/>
            <person name="Nordberg H.P."/>
            <person name="Cantor M.N."/>
            <person name="Hua S.X."/>
        </authorList>
    </citation>
    <scope>NUCLEOTIDE SEQUENCE [LARGE SCALE GENOMIC DNA]</scope>
    <source>
        <strain evidence="2 3">F 1598</strain>
    </source>
</reference>